<protein>
    <submittedName>
        <fullName evidence="6">Site-specific recombinase</fullName>
    </submittedName>
</protein>
<dbReference type="Gene3D" id="3.40.50.1390">
    <property type="entry name" value="Resolvase, N-terminal catalytic domain"/>
    <property type="match status" value="1"/>
</dbReference>
<dbReference type="EMBL" id="AODL01000031">
    <property type="protein sequence ID" value="EUJ42847.1"/>
    <property type="molecule type" value="Genomic_DNA"/>
</dbReference>
<evidence type="ECO:0000256" key="4">
    <source>
        <dbReference type="PROSITE-ProRule" id="PRU10137"/>
    </source>
</evidence>
<accession>W7D146</accession>
<keyword evidence="3" id="KW-0233">DNA recombination</keyword>
<dbReference type="GO" id="GO:0003677">
    <property type="term" value="F:DNA binding"/>
    <property type="evidence" value="ECO:0007669"/>
    <property type="project" value="UniProtKB-KW"/>
</dbReference>
<sequence length="59" mass="6911">MKVAYARVSSTDQNLDRQLEEFKSHGAEKIFVEEKNLAPIILIGKNFEKRWILFAKVIF</sequence>
<feature type="active site" description="O-(5'-phospho-DNA)-serine intermediate" evidence="4">
    <location>
        <position position="9"/>
    </location>
</feature>
<dbReference type="PROSITE" id="PS51736">
    <property type="entry name" value="RECOMBINASES_3"/>
    <property type="match status" value="1"/>
</dbReference>
<dbReference type="Proteomes" id="UP000019248">
    <property type="component" value="Unassembled WGS sequence"/>
</dbReference>
<dbReference type="AlphaFoldDB" id="W7D146"/>
<proteinExistence type="predicted"/>
<reference evidence="6 7" key="1">
    <citation type="journal article" date="2014" name="Int. J. Syst. Evol. Microbiol.">
        <title>Listeria floridensis sp. nov., Listeria aquatica sp. nov., Listeria cornellensis sp. nov., Listeria riparia sp. nov. and Listeria grandensis sp. nov., from agricultural and natural environments.</title>
        <authorList>
            <person name="den Bakker H.C."/>
            <person name="Warchocki S."/>
            <person name="Wright E.M."/>
            <person name="Allred A.F."/>
            <person name="Ahlstrom C."/>
            <person name="Manuel C.S."/>
            <person name="Stasiewicz M.J."/>
            <person name="Burrell A."/>
            <person name="Roof S."/>
            <person name="Strawn L."/>
            <person name="Fortes E.D."/>
            <person name="Nightingale K.K."/>
            <person name="Kephart D."/>
            <person name="Wiedmann M."/>
        </authorList>
    </citation>
    <scope>NUCLEOTIDE SEQUENCE [LARGE SCALE GENOMIC DNA]</scope>
    <source>
        <strain evidence="6 7">FSL S10-1204</strain>
    </source>
</reference>
<dbReference type="InterPro" id="IPR006118">
    <property type="entry name" value="Recombinase_CS"/>
</dbReference>
<dbReference type="GO" id="GO:0000150">
    <property type="term" value="F:DNA strand exchange activity"/>
    <property type="evidence" value="ECO:0007669"/>
    <property type="project" value="InterPro"/>
</dbReference>
<keyword evidence="7" id="KW-1185">Reference proteome</keyword>
<gene>
    <name evidence="6" type="ORF">PRIP_14967</name>
</gene>
<dbReference type="InterPro" id="IPR036162">
    <property type="entry name" value="Resolvase-like_N_sf"/>
</dbReference>
<evidence type="ECO:0000256" key="2">
    <source>
        <dbReference type="ARBA" id="ARBA00023125"/>
    </source>
</evidence>
<feature type="domain" description="Resolvase/invertase-type recombinase catalytic" evidence="5">
    <location>
        <begin position="1"/>
        <end position="59"/>
    </location>
</feature>
<keyword evidence="1" id="KW-0229">DNA integration</keyword>
<dbReference type="GO" id="GO:0015074">
    <property type="term" value="P:DNA integration"/>
    <property type="evidence" value="ECO:0007669"/>
    <property type="project" value="UniProtKB-KW"/>
</dbReference>
<name>W7D146_9LIST</name>
<evidence type="ECO:0000256" key="3">
    <source>
        <dbReference type="ARBA" id="ARBA00023172"/>
    </source>
</evidence>
<dbReference type="PATRIC" id="fig|1265816.5.peg.2956"/>
<evidence type="ECO:0000313" key="6">
    <source>
        <dbReference type="EMBL" id="EUJ42847.1"/>
    </source>
</evidence>
<comment type="caution">
    <text evidence="6">The sequence shown here is derived from an EMBL/GenBank/DDBJ whole genome shotgun (WGS) entry which is preliminary data.</text>
</comment>
<dbReference type="InterPro" id="IPR006119">
    <property type="entry name" value="Resolv_N"/>
</dbReference>
<dbReference type="PROSITE" id="PS00397">
    <property type="entry name" value="RECOMBINASES_1"/>
    <property type="match status" value="1"/>
</dbReference>
<organism evidence="6 7">
    <name type="scientific">Listeria riparia FSL S10-1204</name>
    <dbReference type="NCBI Taxonomy" id="1265816"/>
    <lineage>
        <taxon>Bacteria</taxon>
        <taxon>Bacillati</taxon>
        <taxon>Bacillota</taxon>
        <taxon>Bacilli</taxon>
        <taxon>Bacillales</taxon>
        <taxon>Listeriaceae</taxon>
        <taxon>Listeria</taxon>
    </lineage>
</organism>
<dbReference type="SUPFAM" id="SSF53041">
    <property type="entry name" value="Resolvase-like"/>
    <property type="match status" value="1"/>
</dbReference>
<evidence type="ECO:0000259" key="5">
    <source>
        <dbReference type="PROSITE" id="PS51736"/>
    </source>
</evidence>
<evidence type="ECO:0000313" key="7">
    <source>
        <dbReference type="Proteomes" id="UP000019248"/>
    </source>
</evidence>
<evidence type="ECO:0000256" key="1">
    <source>
        <dbReference type="ARBA" id="ARBA00022908"/>
    </source>
</evidence>
<dbReference type="Pfam" id="PF00239">
    <property type="entry name" value="Resolvase"/>
    <property type="match status" value="1"/>
</dbReference>
<keyword evidence="2" id="KW-0238">DNA-binding</keyword>